<dbReference type="EMBL" id="AAMX01000001">
    <property type="protein sequence ID" value="EAQ33202.1"/>
    <property type="molecule type" value="Genomic_DNA"/>
</dbReference>
<reference evidence="1 2" key="1">
    <citation type="submission" date="2006-01" db="EMBL/GenBank/DDBJ databases">
        <authorList>
            <person name="Brettar I."/>
            <person name="Hofle M."/>
            <person name="Ferriera S."/>
            <person name="Johnson J."/>
            <person name="Kravitz S."/>
            <person name="Halpern A."/>
            <person name="Remington K."/>
            <person name="Beeson K."/>
            <person name="Tran B."/>
            <person name="Rogers Y.-H."/>
            <person name="Friedman R."/>
            <person name="Venter J.C."/>
        </authorList>
    </citation>
    <scope>NUCLEOTIDE SEQUENCE [LARGE SCALE GENOMIC DNA]</scope>
    <source>
        <strain evidence="1 2">OS145</strain>
    </source>
</reference>
<dbReference type="RefSeq" id="WP_006953924.1">
    <property type="nucleotide sequence ID" value="NZ_AAMX01000001.1"/>
</dbReference>
<organism evidence="1 2">
    <name type="scientific">Idiomarina baltica OS145</name>
    <dbReference type="NCBI Taxonomy" id="314276"/>
    <lineage>
        <taxon>Bacteria</taxon>
        <taxon>Pseudomonadati</taxon>
        <taxon>Pseudomonadota</taxon>
        <taxon>Gammaproteobacteria</taxon>
        <taxon>Alteromonadales</taxon>
        <taxon>Idiomarinaceae</taxon>
        <taxon>Idiomarina</taxon>
    </lineage>
</organism>
<name>A0ABM9WQB1_9GAMM</name>
<sequence length="362" mass="41617">MKLNLLIVEDSQPFLNQWDEKLQFYKVGDNPIYSIEHKSVTNLSEAKQLLENTKFDAAVIDIRLDEDGEQTAHGNDILKNLSENSLTVCAVYTGEPGTEIVAEHQKDFVQVFKKGDGDGIEKVLDWLDAKAGMISAIRTMQNSFNKSMAEAFTKSIWPRWSYWLNEVSEQEFAEKALTRHMATHLHASFLNEVSAVHPEEHYFIPPLQERLDTGDIVRIEEEYFILITPRCDLAREQNPTFQLVKLVSTQEKWNELHDLQVNGANRKARETADKDLRKLINHGDRSPKLHFLPQIKLNDNEILGPFHAQFNFMKCMEATTENRAELSERRIATLSNEFVPSLVERLGAYFSRIGTPDYSHPE</sequence>
<accession>A0ABM9WQB1</accession>
<keyword evidence="2" id="KW-1185">Reference proteome</keyword>
<gene>
    <name evidence="1" type="ORF">OS145_02500</name>
</gene>
<dbReference type="Proteomes" id="UP000016543">
    <property type="component" value="Unassembled WGS sequence"/>
</dbReference>
<evidence type="ECO:0000313" key="1">
    <source>
        <dbReference type="EMBL" id="EAQ33202.1"/>
    </source>
</evidence>
<evidence type="ECO:0000313" key="2">
    <source>
        <dbReference type="Proteomes" id="UP000016543"/>
    </source>
</evidence>
<proteinExistence type="predicted"/>
<protein>
    <recommendedName>
        <fullName evidence="3">Response regulator</fullName>
    </recommendedName>
</protein>
<comment type="caution">
    <text evidence="1">The sequence shown here is derived from an EMBL/GenBank/DDBJ whole genome shotgun (WGS) entry which is preliminary data.</text>
</comment>
<evidence type="ECO:0008006" key="3">
    <source>
        <dbReference type="Google" id="ProtNLM"/>
    </source>
</evidence>